<sequence length="66" mass="7279">MQATEFTTIVQNRTIQVPAPENLPEGAIVRVLVLSEPQEPDADGNMEANFEAWDALLSAIPESKER</sequence>
<gene>
    <name evidence="1" type="ORF">LepocDRAFT_00004460</name>
</gene>
<dbReference type="Proteomes" id="UP000053899">
    <property type="component" value="Unassembled WGS sequence"/>
</dbReference>
<proteinExistence type="predicted"/>
<evidence type="ECO:0000313" key="2">
    <source>
        <dbReference type="Proteomes" id="UP000053899"/>
    </source>
</evidence>
<accession>I4Z664</accession>
<dbReference type="EMBL" id="JH660670">
    <property type="protein sequence ID" value="EIM31706.1"/>
    <property type="molecule type" value="Genomic_DNA"/>
</dbReference>
<dbReference type="RefSeq" id="WP_009453198.1">
    <property type="nucleotide sequence ID" value="NZ_JH660670.1"/>
</dbReference>
<reference evidence="1 2" key="1">
    <citation type="submission" date="2012-04" db="EMBL/GenBank/DDBJ databases">
        <title>Improved High-Quality Draft sequence of Leptothrix ochracea L12.</title>
        <authorList>
            <consortium name="US DOE Joint Genome Institute"/>
            <person name="Lucas S."/>
            <person name="Han J."/>
            <person name="Lapidus A."/>
            <person name="Cheng J.-F."/>
            <person name="Goodwin L."/>
            <person name="Pitluck S."/>
            <person name="Peters L."/>
            <person name="Zeytun A."/>
            <person name="Detter J.C."/>
            <person name="Han C."/>
            <person name="Tapia R."/>
            <person name="Land M."/>
            <person name="Hauser L."/>
            <person name="Kyrpides N."/>
            <person name="Ivanova N."/>
            <person name="Pagani I."/>
            <person name="Stepanauskas R."/>
            <person name="Masland D."/>
            <person name="Poulton N."/>
            <person name="Emerson D."/>
            <person name="Fleming E."/>
            <person name="Woyke T."/>
        </authorList>
    </citation>
    <scope>NUCLEOTIDE SEQUENCE [LARGE SCALE GENOMIC DNA]</scope>
    <source>
        <strain evidence="1 2">L12</strain>
    </source>
</reference>
<keyword evidence="2" id="KW-1185">Reference proteome</keyword>
<protein>
    <submittedName>
        <fullName evidence="1">Uncharacterized protein</fullName>
    </submittedName>
</protein>
<dbReference type="HOGENOM" id="CLU_2825889_0_0_4"/>
<dbReference type="AlphaFoldDB" id="I4Z664"/>
<evidence type="ECO:0000313" key="1">
    <source>
        <dbReference type="EMBL" id="EIM31706.1"/>
    </source>
</evidence>
<organism evidence="1 2">
    <name type="scientific">Leptothrix ochracea L12</name>
    <dbReference type="NCBI Taxonomy" id="735332"/>
    <lineage>
        <taxon>Bacteria</taxon>
        <taxon>Pseudomonadati</taxon>
        <taxon>Pseudomonadota</taxon>
        <taxon>Betaproteobacteria</taxon>
        <taxon>Burkholderiales</taxon>
        <taxon>Sphaerotilaceae</taxon>
        <taxon>Leptothrix</taxon>
    </lineage>
</organism>
<dbReference type="GeneID" id="92352446"/>
<name>I4Z664_9BURK</name>